<dbReference type="Gene3D" id="3.90.550.10">
    <property type="entry name" value="Spore Coat Polysaccharide Biosynthesis Protein SpsA, Chain A"/>
    <property type="match status" value="1"/>
</dbReference>
<dbReference type="InterPro" id="IPR029044">
    <property type="entry name" value="Nucleotide-diphossugar_trans"/>
</dbReference>
<protein>
    <submittedName>
        <fullName evidence="2">Glycosyltransferase family 2 protein</fullName>
    </submittedName>
</protein>
<comment type="caution">
    <text evidence="2">The sequence shown here is derived from an EMBL/GenBank/DDBJ whole genome shotgun (WGS) entry which is preliminary data.</text>
</comment>
<dbReference type="PANTHER" id="PTHR22916:SF3">
    <property type="entry name" value="UDP-GLCNAC:BETAGAL BETA-1,3-N-ACETYLGLUCOSAMINYLTRANSFERASE-LIKE PROTEIN 1"/>
    <property type="match status" value="1"/>
</dbReference>
<organism evidence="2 3">
    <name type="scientific">Methylomonas aurea</name>
    <dbReference type="NCBI Taxonomy" id="2952224"/>
    <lineage>
        <taxon>Bacteria</taxon>
        <taxon>Pseudomonadati</taxon>
        <taxon>Pseudomonadota</taxon>
        <taxon>Gammaproteobacteria</taxon>
        <taxon>Methylococcales</taxon>
        <taxon>Methylococcaceae</taxon>
        <taxon>Methylomonas</taxon>
    </lineage>
</organism>
<evidence type="ECO:0000313" key="3">
    <source>
        <dbReference type="Proteomes" id="UP001524569"/>
    </source>
</evidence>
<dbReference type="CDD" id="cd00761">
    <property type="entry name" value="Glyco_tranf_GTA_type"/>
    <property type="match status" value="1"/>
</dbReference>
<reference evidence="2 3" key="1">
    <citation type="submission" date="2022-07" db="EMBL/GenBank/DDBJ databases">
        <title>Methylomonas rivi sp. nov., Methylomonas rosea sp. nov., Methylomonas aureus sp. nov. and Methylomonas subterranea sp. nov., four novel methanotrophs isolated from a freshwater creek and the deep terrestrial subsurface.</title>
        <authorList>
            <person name="Abin C."/>
            <person name="Sankaranarayanan K."/>
            <person name="Garner C."/>
            <person name="Sindelar R."/>
            <person name="Kotary K."/>
            <person name="Garner R."/>
            <person name="Barclay S."/>
            <person name="Lawson P."/>
            <person name="Krumholz L."/>
        </authorList>
    </citation>
    <scope>NUCLEOTIDE SEQUENCE [LARGE SCALE GENOMIC DNA]</scope>
    <source>
        <strain evidence="2 3">SURF-1</strain>
    </source>
</reference>
<evidence type="ECO:0000259" key="1">
    <source>
        <dbReference type="Pfam" id="PF00535"/>
    </source>
</evidence>
<dbReference type="Pfam" id="PF00535">
    <property type="entry name" value="Glycos_transf_2"/>
    <property type="match status" value="1"/>
</dbReference>
<dbReference type="SUPFAM" id="SSF53448">
    <property type="entry name" value="Nucleotide-diphospho-sugar transferases"/>
    <property type="match status" value="1"/>
</dbReference>
<feature type="domain" description="Glycosyltransferase 2-like" evidence="1">
    <location>
        <begin position="12"/>
        <end position="179"/>
    </location>
</feature>
<dbReference type="EMBL" id="JANIBM010000005">
    <property type="protein sequence ID" value="MCQ8180764.1"/>
    <property type="molecule type" value="Genomic_DNA"/>
</dbReference>
<dbReference type="InterPro" id="IPR001173">
    <property type="entry name" value="Glyco_trans_2-like"/>
</dbReference>
<keyword evidence="3" id="KW-1185">Reference proteome</keyword>
<dbReference type="Proteomes" id="UP001524569">
    <property type="component" value="Unassembled WGS sequence"/>
</dbReference>
<sequence length="314" mass="35831">MKSPVAENNEITVAICSYNAAHYLPKLLEALVTQNCPIPFNILIVDNNSTDNTRALVADFAAASRIPVRYVHEPEQGIVFARNRAINESLAGRYIAFIDADELPEEKWLQSAVLSLSNDEVDCVGGRINVSLSSRPHWLSDDLLPFYGQLEHGPHPFRIIDESKPIWSGNVAYNMRLFRSGLLRFDNRYNRKGEGIGGGSDAVMFQQLLKNNCHLMYEPNMSILHLIPESKIKRSYFLKLHFIAGKKSGLYKANPGGKRIFGIPGFMFLQLFKKFFRVIVLYFEQPHAYMREAMNLTYHLGMMRSWAKLKLFLN</sequence>
<accession>A0ABT1UEW6</accession>
<name>A0ABT1UEW6_9GAMM</name>
<dbReference type="RefSeq" id="WP_256610121.1">
    <property type="nucleotide sequence ID" value="NZ_JANIBM010000005.1"/>
</dbReference>
<gene>
    <name evidence="2" type="ORF">NP603_06570</name>
</gene>
<proteinExistence type="predicted"/>
<dbReference type="PANTHER" id="PTHR22916">
    <property type="entry name" value="GLYCOSYLTRANSFERASE"/>
    <property type="match status" value="1"/>
</dbReference>
<evidence type="ECO:0000313" key="2">
    <source>
        <dbReference type="EMBL" id="MCQ8180764.1"/>
    </source>
</evidence>